<dbReference type="GO" id="GO:0005829">
    <property type="term" value="C:cytosol"/>
    <property type="evidence" value="ECO:0007669"/>
    <property type="project" value="TreeGrafter"/>
</dbReference>
<reference evidence="3 5" key="1">
    <citation type="submission" date="2020-12" db="EMBL/GenBank/DDBJ databases">
        <title>FDA dAtabase for Regulatory Grade micrObial Sequences (FDA-ARGOS): Supporting development and validation of Infectious Disease Dx tests.</title>
        <authorList>
            <person name="Minogue T."/>
            <person name="Wolcott M."/>
            <person name="Wasieloski L."/>
            <person name="Aguilar W."/>
            <person name="Moore D."/>
            <person name="Jaissle J."/>
            <person name="Tallon L."/>
            <person name="Sadzewicz L."/>
            <person name="Zhao X."/>
            <person name="Boylan J."/>
            <person name="Ott S."/>
            <person name="Bowen H."/>
            <person name="Vavikolanu K."/>
            <person name="Mehta A."/>
            <person name="Aluvathingal J."/>
            <person name="Nadendla S."/>
            <person name="Yan Y."/>
            <person name="Sichtig H."/>
        </authorList>
    </citation>
    <scope>NUCLEOTIDE SEQUENCE [LARGE SCALE GENOMIC DNA]</scope>
    <source>
        <strain evidence="3 5">FDAARGOS_949</strain>
    </source>
</reference>
<keyword evidence="2" id="KW-0808">Transferase</keyword>
<evidence type="ECO:0000313" key="5">
    <source>
        <dbReference type="Proteomes" id="UP000594892"/>
    </source>
</evidence>
<dbReference type="InterPro" id="IPR002201">
    <property type="entry name" value="Glyco_trans_9"/>
</dbReference>
<dbReference type="CDD" id="cd03789">
    <property type="entry name" value="GT9_LPS_heptosyltransferase"/>
    <property type="match status" value="1"/>
</dbReference>
<dbReference type="Proteomes" id="UP000594892">
    <property type="component" value="Chromosome 2"/>
</dbReference>
<evidence type="ECO:0000256" key="1">
    <source>
        <dbReference type="ARBA" id="ARBA00022676"/>
    </source>
</evidence>
<dbReference type="Proteomes" id="UP001056386">
    <property type="component" value="Chromosome 1"/>
</dbReference>
<sequence>MNDYSFPMAPAPRRIAVLRALPCDDLLDTVPALRALRRAAPQARISLVGLPRAQRFVERYPDLVDELIVFPAAPGFPAPPEADAGLPDFLARLRARRFDLAIQLHGSGGGANTLLREFGARANAGFVERGEALPHGCFIACPDTLPEAQRCLALMEALGAPATGRQPAFALQRRDRDECAALVATHGLEPERLVLIHPGARLPSRRWPAEHFAAVADNLAADGWQIAITGTAADAPATGAVLGEMTAPALHLTGLTSLGGMTALVARSRLVVCNDTGIARIAAAMGTASVVVAAGRDARHPAPPDPTRQRVQADCPPRRPCLLRDDCPHDPACTRDPGVERVVGAALAQLHRVSGAQPAAPNVLHTAAGLARAAREWHHAA</sequence>
<dbReference type="RefSeq" id="WP_015876257.1">
    <property type="nucleotide sequence ID" value="NZ_CP021074.1"/>
</dbReference>
<dbReference type="SUPFAM" id="SSF53756">
    <property type="entry name" value="UDP-Glycosyltransferase/glycogen phosphorylase"/>
    <property type="match status" value="1"/>
</dbReference>
<dbReference type="EMBL" id="CP065601">
    <property type="protein sequence ID" value="QPQ93047.1"/>
    <property type="molecule type" value="Genomic_DNA"/>
</dbReference>
<dbReference type="InterPro" id="IPR051199">
    <property type="entry name" value="LPS_LOS_Heptosyltrfase"/>
</dbReference>
<proteinExistence type="predicted"/>
<dbReference type="GO" id="GO:0008713">
    <property type="term" value="F:ADP-heptose-lipopolysaccharide heptosyltransferase activity"/>
    <property type="evidence" value="ECO:0007669"/>
    <property type="project" value="TreeGrafter"/>
</dbReference>
<dbReference type="Pfam" id="PF01075">
    <property type="entry name" value="Glyco_transf_9"/>
    <property type="match status" value="1"/>
</dbReference>
<evidence type="ECO:0000313" key="4">
    <source>
        <dbReference type="EMBL" id="USS47280.1"/>
    </source>
</evidence>
<dbReference type="EMBL" id="CP099587">
    <property type="protein sequence ID" value="USS47280.1"/>
    <property type="molecule type" value="Genomic_DNA"/>
</dbReference>
<keyword evidence="1" id="KW-0328">Glycosyltransferase</keyword>
<dbReference type="GO" id="GO:0009244">
    <property type="term" value="P:lipopolysaccharide core region biosynthetic process"/>
    <property type="evidence" value="ECO:0007669"/>
    <property type="project" value="TreeGrafter"/>
</dbReference>
<dbReference type="PANTHER" id="PTHR30160">
    <property type="entry name" value="TETRAACYLDISACCHARIDE 4'-KINASE-RELATED"/>
    <property type="match status" value="1"/>
</dbReference>
<reference evidence="4" key="2">
    <citation type="submission" date="2022-06" db="EMBL/GenBank/DDBJ databases">
        <title>Draft genome sequence of Burkholderia glumae strain GR20004 isolated from rice panicle showing bacterial panicle blight.</title>
        <authorList>
            <person name="Choi S.Y."/>
            <person name="Lee Y.H."/>
        </authorList>
    </citation>
    <scope>NUCLEOTIDE SEQUENCE</scope>
    <source>
        <strain evidence="4">GR20004</strain>
    </source>
</reference>
<dbReference type="GeneID" id="45698495"/>
<protein>
    <submittedName>
        <fullName evidence="3">Glycosyltransferase family 9 protein</fullName>
    </submittedName>
</protein>
<name>A0AAP9Y4C9_BURGL</name>
<evidence type="ECO:0000313" key="6">
    <source>
        <dbReference type="Proteomes" id="UP001056386"/>
    </source>
</evidence>
<evidence type="ECO:0000256" key="2">
    <source>
        <dbReference type="ARBA" id="ARBA00022679"/>
    </source>
</evidence>
<accession>A0AAP9Y4C9</accession>
<organism evidence="3 5">
    <name type="scientific">Burkholderia glumae</name>
    <name type="common">Pseudomonas glumae</name>
    <dbReference type="NCBI Taxonomy" id="337"/>
    <lineage>
        <taxon>Bacteria</taxon>
        <taxon>Pseudomonadati</taxon>
        <taxon>Pseudomonadota</taxon>
        <taxon>Betaproteobacteria</taxon>
        <taxon>Burkholderiales</taxon>
        <taxon>Burkholderiaceae</taxon>
        <taxon>Burkholderia</taxon>
    </lineage>
</organism>
<evidence type="ECO:0000313" key="3">
    <source>
        <dbReference type="EMBL" id="QPQ93047.1"/>
    </source>
</evidence>
<dbReference type="PANTHER" id="PTHR30160:SF7">
    <property type="entry name" value="ADP-HEPTOSE--LPS HEPTOSYLTRANSFERASE 2"/>
    <property type="match status" value="1"/>
</dbReference>
<dbReference type="AlphaFoldDB" id="A0AAP9Y4C9"/>
<gene>
    <name evidence="3" type="ORF">I6H06_12085</name>
    <name evidence="4" type="ORF">NFI99_20695</name>
</gene>
<keyword evidence="6" id="KW-1185">Reference proteome</keyword>
<dbReference type="Gene3D" id="3.40.50.2000">
    <property type="entry name" value="Glycogen Phosphorylase B"/>
    <property type="match status" value="2"/>
</dbReference>